<dbReference type="Gene3D" id="1.10.260.40">
    <property type="entry name" value="lambda repressor-like DNA-binding domains"/>
    <property type="match status" value="1"/>
</dbReference>
<name>A0A1I4Z7M2_PSUAM</name>
<reference evidence="2 3" key="1">
    <citation type="submission" date="2016-10" db="EMBL/GenBank/DDBJ databases">
        <authorList>
            <person name="de Groot N.N."/>
        </authorList>
    </citation>
    <scope>NUCLEOTIDE SEQUENCE [LARGE SCALE GENOMIC DNA]</scope>
    <source>
        <strain evidence="2 3">CGMCC 4.1877</strain>
    </source>
</reference>
<feature type="region of interest" description="Disordered" evidence="1">
    <location>
        <begin position="1"/>
        <end position="35"/>
    </location>
</feature>
<dbReference type="InterPro" id="IPR001387">
    <property type="entry name" value="Cro/C1-type_HTH"/>
</dbReference>
<dbReference type="AlphaFoldDB" id="A0A1I4Z7M2"/>
<dbReference type="CDD" id="cd00093">
    <property type="entry name" value="HTH_XRE"/>
    <property type="match status" value="1"/>
</dbReference>
<dbReference type="Proteomes" id="UP000199614">
    <property type="component" value="Unassembled WGS sequence"/>
</dbReference>
<sequence>MAAENGSTTQNGSAARNGSNGPESAPTFTPEEDAEDLGRLLREARAMQDVSVAELARRTDRTADDVLDFEAGRVVPARPQFAVYLEALGYSPA</sequence>
<dbReference type="SUPFAM" id="SSF47413">
    <property type="entry name" value="lambda repressor-like DNA-binding domains"/>
    <property type="match status" value="1"/>
</dbReference>
<dbReference type="OrthoDB" id="3256054at2"/>
<proteinExistence type="predicted"/>
<protein>
    <submittedName>
        <fullName evidence="2">Helix-turn-helix domain-containing protein</fullName>
    </submittedName>
</protein>
<evidence type="ECO:0000313" key="2">
    <source>
        <dbReference type="EMBL" id="SFN46282.1"/>
    </source>
</evidence>
<organism evidence="2 3">
    <name type="scientific">Pseudonocardia ammonioxydans</name>
    <dbReference type="NCBI Taxonomy" id="260086"/>
    <lineage>
        <taxon>Bacteria</taxon>
        <taxon>Bacillati</taxon>
        <taxon>Actinomycetota</taxon>
        <taxon>Actinomycetes</taxon>
        <taxon>Pseudonocardiales</taxon>
        <taxon>Pseudonocardiaceae</taxon>
        <taxon>Pseudonocardia</taxon>
    </lineage>
</organism>
<dbReference type="InterPro" id="IPR010982">
    <property type="entry name" value="Lambda_DNA-bd_dom_sf"/>
</dbReference>
<dbReference type="Pfam" id="PF13560">
    <property type="entry name" value="HTH_31"/>
    <property type="match status" value="1"/>
</dbReference>
<dbReference type="EMBL" id="FOUY01000014">
    <property type="protein sequence ID" value="SFN46282.1"/>
    <property type="molecule type" value="Genomic_DNA"/>
</dbReference>
<dbReference type="STRING" id="260086.SAMN05216207_1014150"/>
<dbReference type="GO" id="GO:0003677">
    <property type="term" value="F:DNA binding"/>
    <property type="evidence" value="ECO:0007669"/>
    <property type="project" value="InterPro"/>
</dbReference>
<dbReference type="RefSeq" id="WP_093343542.1">
    <property type="nucleotide sequence ID" value="NZ_FOUY01000014.1"/>
</dbReference>
<evidence type="ECO:0000313" key="3">
    <source>
        <dbReference type="Proteomes" id="UP000199614"/>
    </source>
</evidence>
<evidence type="ECO:0000256" key="1">
    <source>
        <dbReference type="SAM" id="MobiDB-lite"/>
    </source>
</evidence>
<feature type="compositionally biased region" description="Polar residues" evidence="1">
    <location>
        <begin position="1"/>
        <end position="22"/>
    </location>
</feature>
<gene>
    <name evidence="2" type="ORF">SAMN05216207_1014150</name>
</gene>
<keyword evidence="3" id="KW-1185">Reference proteome</keyword>
<accession>A0A1I4Z7M2</accession>